<accession>A0A6L4X587</accession>
<gene>
    <name evidence="1" type="ORF">DSM100688_0427</name>
    <name evidence="2" type="ORF">GFD24_02145</name>
</gene>
<evidence type="ECO:0008006" key="5">
    <source>
        <dbReference type="Google" id="ProtNLM"/>
    </source>
</evidence>
<evidence type="ECO:0000313" key="2">
    <source>
        <dbReference type="EMBL" id="NEG71045.1"/>
    </source>
</evidence>
<comment type="caution">
    <text evidence="1">The sequence shown here is derived from an EMBL/GenBank/DDBJ whole genome shotgun (WGS) entry which is preliminary data.</text>
</comment>
<keyword evidence="4" id="KW-1185">Reference proteome</keyword>
<evidence type="ECO:0000313" key="4">
    <source>
        <dbReference type="Proteomes" id="UP000482084"/>
    </source>
</evidence>
<reference evidence="1 4" key="2">
    <citation type="submission" date="2019-10" db="EMBL/GenBank/DDBJ databases">
        <title>Characterization of the phylogenetic diversity of two novel species belonging to the genus Bifidobacterium: Bifidobacterium cebidarum sp. nov. and Bifidobacterium leontopitheci sp. nov.</title>
        <authorList>
            <person name="Lugli G.A."/>
            <person name="Duranti S."/>
            <person name="Milani C."/>
            <person name="Turroni F."/>
            <person name="Ventura M."/>
        </authorList>
    </citation>
    <scope>NUCLEOTIDE SEQUENCE [LARGE SCALE GENOMIC DNA]</scope>
    <source>
        <strain evidence="1 4">DSM 100688</strain>
    </source>
</reference>
<reference evidence="2 3" key="1">
    <citation type="submission" date="2019-10" db="EMBL/GenBank/DDBJ databases">
        <title>Bifidobacterium from non-human primates.</title>
        <authorList>
            <person name="Modesto M."/>
        </authorList>
    </citation>
    <scope>NUCLEOTIDE SEQUENCE [LARGE SCALE GENOMIC DNA]</scope>
    <source>
        <strain evidence="2 3">TREM</strain>
    </source>
</reference>
<evidence type="ECO:0000313" key="1">
    <source>
        <dbReference type="EMBL" id="KAB8289347.1"/>
    </source>
</evidence>
<dbReference type="AlphaFoldDB" id="A0A6L4X587"/>
<proteinExistence type="predicted"/>
<organism evidence="1 4">
    <name type="scientific">Bifidobacterium ramosum</name>
    <dbReference type="NCBI Taxonomy" id="1798158"/>
    <lineage>
        <taxon>Bacteria</taxon>
        <taxon>Bacillati</taxon>
        <taxon>Actinomycetota</taxon>
        <taxon>Actinomycetes</taxon>
        <taxon>Bifidobacteriales</taxon>
        <taxon>Bifidobacteriaceae</taxon>
        <taxon>Bifidobacterium</taxon>
    </lineage>
</organism>
<name>A0A6L4X587_9BIFI</name>
<dbReference type="EMBL" id="WHZX01000001">
    <property type="protein sequence ID" value="NEG71045.1"/>
    <property type="molecule type" value="Genomic_DNA"/>
</dbReference>
<evidence type="ECO:0000313" key="3">
    <source>
        <dbReference type="Proteomes" id="UP000469943"/>
    </source>
</evidence>
<sequence length="102" mass="11718">MSGRDLAKAIGRGETYVRDRINDDKEWALGDIERMCKLWHITPGQLIDCNSVPSVPDEEDLDAIAAREQEKLEQTRRFLREGYGIAANTDEHKYEHEDDQTA</sequence>
<dbReference type="EMBL" id="WBSM01000001">
    <property type="protein sequence ID" value="KAB8289347.1"/>
    <property type="molecule type" value="Genomic_DNA"/>
</dbReference>
<protein>
    <recommendedName>
        <fullName evidence="5">XRE family transcriptional regulator</fullName>
    </recommendedName>
</protein>
<dbReference type="Proteomes" id="UP000482084">
    <property type="component" value="Unassembled WGS sequence"/>
</dbReference>
<dbReference type="Proteomes" id="UP000469943">
    <property type="component" value="Unassembled WGS sequence"/>
</dbReference>